<evidence type="ECO:0000256" key="3">
    <source>
        <dbReference type="PROSITE-ProRule" id="PRU00335"/>
    </source>
</evidence>
<dbReference type="PROSITE" id="PS50977">
    <property type="entry name" value="HTH_TETR_2"/>
    <property type="match status" value="1"/>
</dbReference>
<organism evidence="5 6">
    <name type="scientific">Cytobacillus purgationiresistens</name>
    <dbReference type="NCBI Taxonomy" id="863449"/>
    <lineage>
        <taxon>Bacteria</taxon>
        <taxon>Bacillati</taxon>
        <taxon>Bacillota</taxon>
        <taxon>Bacilli</taxon>
        <taxon>Bacillales</taxon>
        <taxon>Bacillaceae</taxon>
        <taxon>Cytobacillus</taxon>
    </lineage>
</organism>
<evidence type="ECO:0000256" key="2">
    <source>
        <dbReference type="ARBA" id="ARBA00023125"/>
    </source>
</evidence>
<dbReference type="PANTHER" id="PTHR43479">
    <property type="entry name" value="ACREF/ENVCD OPERON REPRESSOR-RELATED"/>
    <property type="match status" value="1"/>
</dbReference>
<keyword evidence="6" id="KW-1185">Reference proteome</keyword>
<evidence type="ECO:0000256" key="1">
    <source>
        <dbReference type="ARBA" id="ARBA00022491"/>
    </source>
</evidence>
<comment type="caution">
    <text evidence="5">The sequence shown here is derived from an EMBL/GenBank/DDBJ whole genome shotgun (WGS) entry which is preliminary data.</text>
</comment>
<sequence>MGRERKFSNDELFKHTKELLLLVGYEGFTFSMLAEKMEVSRATFYKYFENKEELITEFMIHEMNEFLVKLKKVETYANFNEQFEYLMDIIFERTEIQELIEITMQVQSNSNNKARLNKEQFEDMRLNMYSCLQSFITLGKKEDRLNAQVPDTLILGFIFQSVAIPNHFNLPRKEWVQSIKEVISNGILS</sequence>
<dbReference type="Pfam" id="PF00440">
    <property type="entry name" value="TetR_N"/>
    <property type="match status" value="1"/>
</dbReference>
<dbReference type="Gene3D" id="1.10.357.10">
    <property type="entry name" value="Tetracycline Repressor, domain 2"/>
    <property type="match status" value="1"/>
</dbReference>
<protein>
    <submittedName>
        <fullName evidence="5">AcrR family transcriptional regulator</fullName>
    </submittedName>
</protein>
<evidence type="ECO:0000259" key="4">
    <source>
        <dbReference type="PROSITE" id="PS50977"/>
    </source>
</evidence>
<feature type="DNA-binding region" description="H-T-H motif" evidence="3">
    <location>
        <begin position="29"/>
        <end position="48"/>
    </location>
</feature>
<name>A0ABU0AN76_9BACI</name>
<dbReference type="InterPro" id="IPR050624">
    <property type="entry name" value="HTH-type_Tx_Regulator"/>
</dbReference>
<dbReference type="PRINTS" id="PR00455">
    <property type="entry name" value="HTHTETR"/>
</dbReference>
<proteinExistence type="predicted"/>
<dbReference type="RefSeq" id="WP_307478041.1">
    <property type="nucleotide sequence ID" value="NZ_JAUSUB010000026.1"/>
</dbReference>
<accession>A0ABU0AN76</accession>
<dbReference type="Proteomes" id="UP001238088">
    <property type="component" value="Unassembled WGS sequence"/>
</dbReference>
<evidence type="ECO:0000313" key="5">
    <source>
        <dbReference type="EMBL" id="MDQ0272633.1"/>
    </source>
</evidence>
<feature type="domain" description="HTH tetR-type" evidence="4">
    <location>
        <begin position="6"/>
        <end position="66"/>
    </location>
</feature>
<gene>
    <name evidence="5" type="ORF">J2S17_004526</name>
</gene>
<evidence type="ECO:0000313" key="6">
    <source>
        <dbReference type="Proteomes" id="UP001238088"/>
    </source>
</evidence>
<dbReference type="EMBL" id="JAUSUB010000026">
    <property type="protein sequence ID" value="MDQ0272633.1"/>
    <property type="molecule type" value="Genomic_DNA"/>
</dbReference>
<keyword evidence="1" id="KW-0678">Repressor</keyword>
<dbReference type="InterPro" id="IPR001647">
    <property type="entry name" value="HTH_TetR"/>
</dbReference>
<dbReference type="SUPFAM" id="SSF46689">
    <property type="entry name" value="Homeodomain-like"/>
    <property type="match status" value="1"/>
</dbReference>
<keyword evidence="2 3" id="KW-0238">DNA-binding</keyword>
<reference evidence="5 6" key="1">
    <citation type="submission" date="2023-07" db="EMBL/GenBank/DDBJ databases">
        <title>Genomic Encyclopedia of Type Strains, Phase IV (KMG-IV): sequencing the most valuable type-strain genomes for metagenomic binning, comparative biology and taxonomic classification.</title>
        <authorList>
            <person name="Goeker M."/>
        </authorList>
    </citation>
    <scope>NUCLEOTIDE SEQUENCE [LARGE SCALE GENOMIC DNA]</scope>
    <source>
        <strain evidence="5 6">DSM 23494</strain>
    </source>
</reference>
<dbReference type="PANTHER" id="PTHR43479:SF11">
    <property type="entry name" value="ACREF_ENVCD OPERON REPRESSOR-RELATED"/>
    <property type="match status" value="1"/>
</dbReference>
<dbReference type="InterPro" id="IPR009057">
    <property type="entry name" value="Homeodomain-like_sf"/>
</dbReference>